<feature type="signal peptide" evidence="2">
    <location>
        <begin position="1"/>
        <end position="27"/>
    </location>
</feature>
<dbReference type="SUPFAM" id="SSF69318">
    <property type="entry name" value="Integrin alpha N-terminal domain"/>
    <property type="match status" value="1"/>
</dbReference>
<evidence type="ECO:0000313" key="4">
    <source>
        <dbReference type="Proteomes" id="UP000708148"/>
    </source>
</evidence>
<evidence type="ECO:0000256" key="2">
    <source>
        <dbReference type="SAM" id="SignalP"/>
    </source>
</evidence>
<organism evidence="3 4">
    <name type="scientific">Ostreobium quekettii</name>
    <dbReference type="NCBI Taxonomy" id="121088"/>
    <lineage>
        <taxon>Eukaryota</taxon>
        <taxon>Viridiplantae</taxon>
        <taxon>Chlorophyta</taxon>
        <taxon>core chlorophytes</taxon>
        <taxon>Ulvophyceae</taxon>
        <taxon>TCBD clade</taxon>
        <taxon>Bryopsidales</taxon>
        <taxon>Ostreobineae</taxon>
        <taxon>Ostreobiaceae</taxon>
        <taxon>Ostreobium</taxon>
    </lineage>
</organism>
<evidence type="ECO:0000313" key="3">
    <source>
        <dbReference type="EMBL" id="CAD7700980.1"/>
    </source>
</evidence>
<comment type="caution">
    <text evidence="3">The sequence shown here is derived from an EMBL/GenBank/DDBJ whole genome shotgun (WGS) entry which is preliminary data.</text>
</comment>
<dbReference type="AlphaFoldDB" id="A0A8S1J0P6"/>
<name>A0A8S1J0P6_9CHLO</name>
<dbReference type="OrthoDB" id="10660755at2759"/>
<reference evidence="3" key="1">
    <citation type="submission" date="2020-12" db="EMBL/GenBank/DDBJ databases">
        <authorList>
            <person name="Iha C."/>
        </authorList>
    </citation>
    <scope>NUCLEOTIDE SEQUENCE</scope>
</reference>
<evidence type="ECO:0008006" key="5">
    <source>
        <dbReference type="Google" id="ProtNLM"/>
    </source>
</evidence>
<keyword evidence="1" id="KW-0853">WD repeat</keyword>
<dbReference type="InterPro" id="IPR028994">
    <property type="entry name" value="Integrin_alpha_N"/>
</dbReference>
<proteinExistence type="predicted"/>
<dbReference type="EMBL" id="CAJHUC010001399">
    <property type="protein sequence ID" value="CAD7700980.1"/>
    <property type="molecule type" value="Genomic_DNA"/>
</dbReference>
<protein>
    <recommendedName>
        <fullName evidence="5">FG-GAP repeat protein</fullName>
    </recommendedName>
</protein>
<dbReference type="PROSITE" id="PS50082">
    <property type="entry name" value="WD_REPEATS_2"/>
    <property type="match status" value="1"/>
</dbReference>
<keyword evidence="2" id="KW-0732">Signal</keyword>
<feature type="repeat" description="WD" evidence="1">
    <location>
        <begin position="453"/>
        <end position="466"/>
    </location>
</feature>
<evidence type="ECO:0000256" key="1">
    <source>
        <dbReference type="PROSITE-ProRule" id="PRU00221"/>
    </source>
</evidence>
<sequence>MAGPGSAAALDLLLLAVCWATVGEALAWDAPLTGCSDLLSADCEGAGKTGRGLAQETCADRTVGYTYQRADGNRIACGRGVMDSGSEPVEINVGGFPEWLVGVPSGDGATIWGVVLGDGRTMGFRVSTEGDVSRVMLEPTEVAEGKPVVLVGGGGGEPQFLTTQVGAKFTHPTPLASGVVSVQSRFDGESLAFAGDGSNQGFLKVPLHDARILTDGEDMGERFMALVQPTVKYPHGVLGDSTEAEGISLFSQEQGGTFTEALFIPAPGEDVFEGLFPVWADVDDDGELEIVATLANSTHGARVAVYSEEGEVLGESEPVGAFRWRNVGPVGPFGPRGEIEVVDVLTPHLTGTVEFFQLDKEKKELVLVAEKSGYTSHVIDTRNLDLIAGGDFDGDGNLEVLLPDIDTREHLAAVRHIDGGAIEAWRVPLGAPLASNIATVSLSDSKQRVTLVVAAGNSDGIIKIWQ</sequence>
<keyword evidence="4" id="KW-1185">Reference proteome</keyword>
<accession>A0A8S1J0P6</accession>
<dbReference type="InterPro" id="IPR001680">
    <property type="entry name" value="WD40_rpt"/>
</dbReference>
<feature type="chain" id="PRO_5035764328" description="FG-GAP repeat protein" evidence="2">
    <location>
        <begin position="28"/>
        <end position="466"/>
    </location>
</feature>
<gene>
    <name evidence="3" type="ORF">OSTQU699_LOCUS6339</name>
</gene>
<dbReference type="Proteomes" id="UP000708148">
    <property type="component" value="Unassembled WGS sequence"/>
</dbReference>